<dbReference type="InterPro" id="IPR011856">
    <property type="entry name" value="tRNA_endonuc-like_dom_sf"/>
</dbReference>
<dbReference type="SUPFAM" id="SSF52980">
    <property type="entry name" value="Restriction endonuclease-like"/>
    <property type="match status" value="1"/>
</dbReference>
<accession>A0A151AK15</accession>
<dbReference type="InterPro" id="IPR004256">
    <property type="entry name" value="DUF234"/>
</dbReference>
<dbReference type="InterPro" id="IPR027417">
    <property type="entry name" value="P-loop_NTPase"/>
</dbReference>
<dbReference type="Gene3D" id="3.40.50.300">
    <property type="entry name" value="P-loop containing nucleotide triphosphate hydrolases"/>
    <property type="match status" value="1"/>
</dbReference>
<reference evidence="3 4" key="1">
    <citation type="submission" date="2016-02" db="EMBL/GenBank/DDBJ databases">
        <title>Genome sequence of Clostridium tepidiprofundi DSM 19306.</title>
        <authorList>
            <person name="Poehlein A."/>
            <person name="Daniel R."/>
        </authorList>
    </citation>
    <scope>NUCLEOTIDE SEQUENCE [LARGE SCALE GENOMIC DNA]</scope>
    <source>
        <strain evidence="3 4">DSM 19306</strain>
    </source>
</reference>
<dbReference type="Pfam" id="PF01637">
    <property type="entry name" value="ATPase_2"/>
    <property type="match status" value="1"/>
</dbReference>
<dbReference type="GO" id="GO:0005524">
    <property type="term" value="F:ATP binding"/>
    <property type="evidence" value="ECO:0007669"/>
    <property type="project" value="InterPro"/>
</dbReference>
<dbReference type="InterPro" id="IPR011579">
    <property type="entry name" value="ATPase_dom"/>
</dbReference>
<dbReference type="EMBL" id="LTBA01000109">
    <property type="protein sequence ID" value="KYH27971.1"/>
    <property type="molecule type" value="Genomic_DNA"/>
</dbReference>
<feature type="domain" description="DUF234" evidence="2">
    <location>
        <begin position="318"/>
        <end position="413"/>
    </location>
</feature>
<name>A0A151AK15_9CLOT</name>
<comment type="caution">
    <text evidence="3">The sequence shown here is derived from an EMBL/GenBank/DDBJ whole genome shotgun (WGS) entry which is preliminary data.</text>
</comment>
<protein>
    <submittedName>
        <fullName evidence="3">Archaeal ATPase</fullName>
    </submittedName>
</protein>
<dbReference type="PANTHER" id="PTHR34704:SF1">
    <property type="entry name" value="ATPASE"/>
    <property type="match status" value="1"/>
</dbReference>
<dbReference type="SUPFAM" id="SSF52540">
    <property type="entry name" value="P-loop containing nucleoside triphosphate hydrolases"/>
    <property type="match status" value="1"/>
</dbReference>
<dbReference type="Pfam" id="PF03008">
    <property type="entry name" value="DUF234"/>
    <property type="match status" value="1"/>
</dbReference>
<keyword evidence="4" id="KW-1185">Reference proteome</keyword>
<proteinExistence type="predicted"/>
<dbReference type="PANTHER" id="PTHR34704">
    <property type="entry name" value="ATPASE"/>
    <property type="match status" value="1"/>
</dbReference>
<dbReference type="Gene3D" id="3.40.1350.10">
    <property type="match status" value="1"/>
</dbReference>
<feature type="domain" description="ATPase" evidence="1">
    <location>
        <begin position="9"/>
        <end position="211"/>
    </location>
</feature>
<evidence type="ECO:0000259" key="2">
    <source>
        <dbReference type="Pfam" id="PF03008"/>
    </source>
</evidence>
<dbReference type="AlphaFoldDB" id="A0A151AK15"/>
<dbReference type="PATRIC" id="fig|1121338.3.peg.2933"/>
<evidence type="ECO:0000313" key="4">
    <source>
        <dbReference type="Proteomes" id="UP000075531"/>
    </source>
</evidence>
<organism evidence="3 4">
    <name type="scientific">Clostridium tepidiprofundi DSM 19306</name>
    <dbReference type="NCBI Taxonomy" id="1121338"/>
    <lineage>
        <taxon>Bacteria</taxon>
        <taxon>Bacillati</taxon>
        <taxon>Bacillota</taxon>
        <taxon>Clostridia</taxon>
        <taxon>Eubacteriales</taxon>
        <taxon>Clostridiaceae</taxon>
        <taxon>Clostridium</taxon>
    </lineage>
</organism>
<evidence type="ECO:0000313" key="3">
    <source>
        <dbReference type="EMBL" id="KYH27971.1"/>
    </source>
</evidence>
<dbReference type="GO" id="GO:0003676">
    <property type="term" value="F:nucleic acid binding"/>
    <property type="evidence" value="ECO:0007669"/>
    <property type="project" value="InterPro"/>
</dbReference>
<dbReference type="InterPro" id="IPR011335">
    <property type="entry name" value="Restrct_endonuc-II-like"/>
</dbReference>
<gene>
    <name evidence="3" type="ORF">CLTEP_27820</name>
</gene>
<evidence type="ECO:0000259" key="1">
    <source>
        <dbReference type="Pfam" id="PF01637"/>
    </source>
</evidence>
<sequence>MNEGEKMRFIGRKHELKVLEKLYLENTFQFVVMYGRRRVGKTRLLSEFCKNKNSIFFVAEEYNDKIALEKFSKKIFEHYDMLDYMSSFESWEKAFLFLNKKAQDTPLVLVIDEFPYIAMANKSIPSLMQNLIDHNLKNSKLFIIICGSSMSFMEKEILSYKSPLYGRRTSQMKIEPFDFFDSRIFLQNYSIQNQVISYGIVGGIPQYLQKFKDNISVEDNIKYNLLEKSSYLHEEPLNLLKQELREPALYNSLIEAIATGNSRLNDISTKVGEDSSKCSNYLKSLIELEIIQKEIPIGEKETSRKTIYSIKDNLFRFWYRFIFNNSTLIEQEMIDYVYDKKIKPELNDFLGNTFEKICMDYLKHRNKKMELPFVFEKIGRWWGNNPIKKRQEEIDILAVSKDSALIGECKWRNELLNMKVVNSLIEKSQVLNYENKYFIFFSKSGFTESVINFSKNNNILLVDFSKGISI</sequence>
<dbReference type="Proteomes" id="UP000075531">
    <property type="component" value="Unassembled WGS sequence"/>
</dbReference>